<dbReference type="EMBL" id="WIND01000013">
    <property type="protein sequence ID" value="MSU90870.1"/>
    <property type="molecule type" value="Genomic_DNA"/>
</dbReference>
<dbReference type="Proteomes" id="UP000474957">
    <property type="component" value="Unassembled WGS sequence"/>
</dbReference>
<sequence length="253" mass="25095">MTKFLTSTAAAACLFALAACGGGAGSGGGASPTPVSAPTKSSSTADMIAFAEDGGTSEAITATPSSTGPGPITRTTRSVTVDGKVTTVMTDATSEGVVGIVELTKDGVATYRFNDDAAIVTGAASGRYAGRTNATYRLDNGSSEVSGDGSFNLVLDTGTGEANYGLTVYADDGSSSVEAYGAAAYANGRFDETNDGVILRDENGTVIRTNEELTIDGAIIGSDAVNAAAGTIVGETGTGFMIDGVFMAGQAPK</sequence>
<comment type="caution">
    <text evidence="3">The sequence shown here is derived from an EMBL/GenBank/DDBJ whole genome shotgun (WGS) entry which is preliminary data.</text>
</comment>
<feature type="signal peptide" evidence="2">
    <location>
        <begin position="1"/>
        <end position="18"/>
    </location>
</feature>
<keyword evidence="4" id="KW-1185">Reference proteome</keyword>
<name>A0A6L5Z455_9RHOB</name>
<evidence type="ECO:0008006" key="5">
    <source>
        <dbReference type="Google" id="ProtNLM"/>
    </source>
</evidence>
<organism evidence="3 4">
    <name type="scientific">Halovulum marinum</name>
    <dbReference type="NCBI Taxonomy" id="2662447"/>
    <lineage>
        <taxon>Bacteria</taxon>
        <taxon>Pseudomonadati</taxon>
        <taxon>Pseudomonadota</taxon>
        <taxon>Alphaproteobacteria</taxon>
        <taxon>Rhodobacterales</taxon>
        <taxon>Paracoccaceae</taxon>
        <taxon>Halovulum</taxon>
    </lineage>
</organism>
<dbReference type="AlphaFoldDB" id="A0A6L5Z455"/>
<gene>
    <name evidence="3" type="ORF">GE300_14800</name>
</gene>
<accession>A0A6L5Z455</accession>
<evidence type="ECO:0000256" key="2">
    <source>
        <dbReference type="SAM" id="SignalP"/>
    </source>
</evidence>
<proteinExistence type="predicted"/>
<evidence type="ECO:0000256" key="1">
    <source>
        <dbReference type="SAM" id="MobiDB-lite"/>
    </source>
</evidence>
<feature type="chain" id="PRO_5026679393" description="Transferrin-binding protein B C-lobe/N-lobe beta barrel domain-containing protein" evidence="2">
    <location>
        <begin position="19"/>
        <end position="253"/>
    </location>
</feature>
<dbReference type="PROSITE" id="PS51257">
    <property type="entry name" value="PROKAR_LIPOPROTEIN"/>
    <property type="match status" value="1"/>
</dbReference>
<feature type="region of interest" description="Disordered" evidence="1">
    <location>
        <begin position="58"/>
        <end position="78"/>
    </location>
</feature>
<dbReference type="RefSeq" id="WP_154447455.1">
    <property type="nucleotide sequence ID" value="NZ_WIND01000013.1"/>
</dbReference>
<reference evidence="3 4" key="1">
    <citation type="submission" date="2019-10" db="EMBL/GenBank/DDBJ databases">
        <title>Cognatihalovulum marinum gen. nov. sp. nov., a new member of the family Rhodobacteraceae isolated from deep seawater of the Northwest Indian Ocean.</title>
        <authorList>
            <person name="Ruan C."/>
            <person name="Wang J."/>
            <person name="Zheng X."/>
            <person name="Song L."/>
            <person name="Zhu Y."/>
            <person name="Huang Y."/>
            <person name="Lu Z."/>
            <person name="Du W."/>
            <person name="Huang L."/>
            <person name="Dai X."/>
        </authorList>
    </citation>
    <scope>NUCLEOTIDE SEQUENCE [LARGE SCALE GENOMIC DNA]</scope>
    <source>
        <strain evidence="3 4">2CG4</strain>
    </source>
</reference>
<keyword evidence="2" id="KW-0732">Signal</keyword>
<evidence type="ECO:0000313" key="3">
    <source>
        <dbReference type="EMBL" id="MSU90870.1"/>
    </source>
</evidence>
<evidence type="ECO:0000313" key="4">
    <source>
        <dbReference type="Proteomes" id="UP000474957"/>
    </source>
</evidence>
<protein>
    <recommendedName>
        <fullName evidence="5">Transferrin-binding protein B C-lobe/N-lobe beta barrel domain-containing protein</fullName>
    </recommendedName>
</protein>